<sequence>MVGQMEWWRERGVMVAFALRWAPFGGGSSEDIWLAFGISEHVYFARLQVVLRGGPPVGVDDVTWDRLRGVCTRRLAADAGPSSPSAEGRA</sequence>
<protein>
    <recommendedName>
        <fullName evidence="3">DUF3263 domain-containing protein</fullName>
    </recommendedName>
</protein>
<dbReference type="Proteomes" id="UP001108089">
    <property type="component" value="Unassembled WGS sequence"/>
</dbReference>
<organism evidence="1 2">
    <name type="scientific">Gordonia tangerina</name>
    <dbReference type="NCBI Taxonomy" id="2911060"/>
    <lineage>
        <taxon>Bacteria</taxon>
        <taxon>Bacillati</taxon>
        <taxon>Actinomycetota</taxon>
        <taxon>Actinomycetes</taxon>
        <taxon>Mycobacteriales</taxon>
        <taxon>Gordoniaceae</taxon>
        <taxon>Gordonia</taxon>
    </lineage>
</organism>
<dbReference type="EMBL" id="JAKGCU010000006">
    <property type="protein sequence ID" value="MCF3938531.1"/>
    <property type="molecule type" value="Genomic_DNA"/>
</dbReference>
<name>A0ABS9DHN6_9ACTN</name>
<gene>
    <name evidence="1" type="ORF">L1892_09085</name>
</gene>
<reference evidence="1" key="1">
    <citation type="submission" date="2022-01" db="EMBL/GenBank/DDBJ databases">
        <title>Gordonia xiamenensis sp. nov., isolated from surface seawater in Xiamen.</title>
        <authorList>
            <person name="He Y.F."/>
        </authorList>
    </citation>
    <scope>NUCLEOTIDE SEQUENCE</scope>
    <source>
        <strain evidence="1">GW1C4-4</strain>
    </source>
</reference>
<comment type="caution">
    <text evidence="1">The sequence shown here is derived from an EMBL/GenBank/DDBJ whole genome shotgun (WGS) entry which is preliminary data.</text>
</comment>
<evidence type="ECO:0008006" key="3">
    <source>
        <dbReference type="Google" id="ProtNLM"/>
    </source>
</evidence>
<accession>A0ABS9DHN6</accession>
<dbReference type="RefSeq" id="WP_235723275.1">
    <property type="nucleotide sequence ID" value="NZ_JAKGCU010000006.1"/>
</dbReference>
<evidence type="ECO:0000313" key="2">
    <source>
        <dbReference type="Proteomes" id="UP001108089"/>
    </source>
</evidence>
<evidence type="ECO:0000313" key="1">
    <source>
        <dbReference type="EMBL" id="MCF3938531.1"/>
    </source>
</evidence>
<proteinExistence type="predicted"/>
<keyword evidence="2" id="KW-1185">Reference proteome</keyword>